<reference evidence="7 8" key="1">
    <citation type="submission" date="2013-05" db="EMBL/GenBank/DDBJ databases">
        <title>Draft genome sequence of Rubidibacter lacunae KORDI 51-2.</title>
        <authorList>
            <person name="Choi D.H."/>
            <person name="Noh J.H."/>
            <person name="Kwon K.-K."/>
            <person name="Lee J.-H."/>
            <person name="Ryu J.-Y."/>
        </authorList>
    </citation>
    <scope>NUCLEOTIDE SEQUENCE [LARGE SCALE GENOMIC DNA]</scope>
    <source>
        <strain evidence="7 8">KORDI 51-2</strain>
    </source>
</reference>
<comment type="caution">
    <text evidence="7">The sequence shown here is derived from an EMBL/GenBank/DDBJ whole genome shotgun (WGS) entry which is preliminary data.</text>
</comment>
<feature type="binding site" evidence="5">
    <location>
        <position position="159"/>
    </location>
    <ligand>
        <name>Fe cation</name>
        <dbReference type="ChEBI" id="CHEBI:24875"/>
    </ligand>
</feature>
<protein>
    <submittedName>
        <fullName evidence="7">4-hydroxyphenylpyruvate dioxygenase</fullName>
        <ecNumber evidence="7">1.13.11.27</ecNumber>
    </submittedName>
</protein>
<evidence type="ECO:0000256" key="5">
    <source>
        <dbReference type="PIRSR" id="PIRSR009283-1"/>
    </source>
</evidence>
<keyword evidence="2 5" id="KW-0479">Metal-binding</keyword>
<comment type="cofactor">
    <cofactor evidence="5">
        <name>Fe cation</name>
        <dbReference type="ChEBI" id="CHEBI:24875"/>
    </cofactor>
    <text evidence="5">Binds 1 Fe cation per subunit.</text>
</comment>
<dbReference type="PANTHER" id="PTHR11959:SF1">
    <property type="entry name" value="4-HYDROXYPHENYLPYRUVATE DIOXYGENASE"/>
    <property type="match status" value="1"/>
</dbReference>
<dbReference type="Gene3D" id="3.10.180.10">
    <property type="entry name" value="2,3-Dihydroxybiphenyl 1,2-Dioxygenase, domain 1"/>
    <property type="match status" value="2"/>
</dbReference>
<evidence type="ECO:0000259" key="6">
    <source>
        <dbReference type="PROSITE" id="PS51819"/>
    </source>
</evidence>
<sequence length="370" mass="40656">MKIERVRFYVDAADRWRDWFIGCWGLQVVAEGSLDSNASAVVVNSEAVQFVIAAPTGRHGTIASYLRQHPPGVGAIDFVVDNLDICLARALAAGSRLRHPPRERHDERGRVRWARIACAGSVDFVTIERKGNTPALPDSNIDLLAGSCPTTGPFRELDHVVLNVAAGQLAPTARWLEAAFGFQLRQSFAIGTDHSALASQVLVHPESGTQLPVNEPMSPNSQIQEFLDANRGPGIQHVALETTEIAEVVTHLRRAGVRFLDVPGSYYAELNTRLQPYSLQAIECEAVARARILVDRSIDADLNVGVGHEAPLLFQIFTQPVFGQSTFFFELIERRASARGFGEGNFQALFEAIEREQLQRSRLKPLATSA</sequence>
<dbReference type="InterPro" id="IPR041735">
    <property type="entry name" value="4OHPhenylPyrv_dOase_C"/>
</dbReference>
<dbReference type="GO" id="GO:0006572">
    <property type="term" value="P:L-tyrosine catabolic process"/>
    <property type="evidence" value="ECO:0007669"/>
    <property type="project" value="TreeGrafter"/>
</dbReference>
<keyword evidence="4 5" id="KW-0408">Iron</keyword>
<feature type="binding site" evidence="5">
    <location>
        <position position="237"/>
    </location>
    <ligand>
        <name>Fe cation</name>
        <dbReference type="ChEBI" id="CHEBI:24875"/>
    </ligand>
</feature>
<feature type="binding site" evidence="5">
    <location>
        <position position="330"/>
    </location>
    <ligand>
        <name>Fe cation</name>
        <dbReference type="ChEBI" id="CHEBI:24875"/>
    </ligand>
</feature>
<keyword evidence="3" id="KW-0677">Repeat</keyword>
<dbReference type="PIRSF" id="PIRSF009283">
    <property type="entry name" value="HPP_dOase"/>
    <property type="match status" value="1"/>
</dbReference>
<accession>U5DMN9</accession>
<dbReference type="EC" id="1.13.11.27" evidence="7"/>
<keyword evidence="7" id="KW-0223">Dioxygenase</keyword>
<dbReference type="STRING" id="582515.KR51_00024750"/>
<feature type="domain" description="VOC" evidence="6">
    <location>
        <begin position="156"/>
        <end position="289"/>
    </location>
</feature>
<dbReference type="InParanoid" id="U5DMN9"/>
<organism evidence="7 8">
    <name type="scientific">Rubidibacter lacunae KORDI 51-2</name>
    <dbReference type="NCBI Taxonomy" id="582515"/>
    <lineage>
        <taxon>Bacteria</taxon>
        <taxon>Bacillati</taxon>
        <taxon>Cyanobacteriota</taxon>
        <taxon>Cyanophyceae</taxon>
        <taxon>Oscillatoriophycideae</taxon>
        <taxon>Chroococcales</taxon>
        <taxon>Aphanothecaceae</taxon>
        <taxon>Rubidibacter</taxon>
    </lineage>
</organism>
<dbReference type="NCBIfam" id="TIGR01263">
    <property type="entry name" value="4HPPD"/>
    <property type="match status" value="1"/>
</dbReference>
<dbReference type="PROSITE" id="PS51819">
    <property type="entry name" value="VOC"/>
    <property type="match status" value="2"/>
</dbReference>
<name>U5DMN9_9CHRO</name>
<dbReference type="SUPFAM" id="SSF54593">
    <property type="entry name" value="Glyoxalase/Bleomycin resistance protein/Dihydroxybiphenyl dioxygenase"/>
    <property type="match status" value="1"/>
</dbReference>
<dbReference type="RefSeq" id="WP_022607747.1">
    <property type="nucleotide sequence ID" value="NZ_ASSJ01000060.1"/>
</dbReference>
<dbReference type="InterPro" id="IPR041736">
    <property type="entry name" value="4OHPhenylPyrv_dOase_N"/>
</dbReference>
<evidence type="ECO:0000313" key="8">
    <source>
        <dbReference type="Proteomes" id="UP000016960"/>
    </source>
</evidence>
<dbReference type="GO" id="GO:0046872">
    <property type="term" value="F:metal ion binding"/>
    <property type="evidence" value="ECO:0007669"/>
    <property type="project" value="UniProtKB-KW"/>
</dbReference>
<dbReference type="PANTHER" id="PTHR11959">
    <property type="entry name" value="4-HYDROXYPHENYLPYRUVATE DIOXYGENASE"/>
    <property type="match status" value="1"/>
</dbReference>
<dbReference type="Proteomes" id="UP000016960">
    <property type="component" value="Unassembled WGS sequence"/>
</dbReference>
<dbReference type="EMBL" id="ASSJ01000060">
    <property type="protein sequence ID" value="ERN40970.1"/>
    <property type="molecule type" value="Genomic_DNA"/>
</dbReference>
<dbReference type="InterPro" id="IPR005956">
    <property type="entry name" value="4OHPhenylPyrv_dOase"/>
</dbReference>
<dbReference type="InterPro" id="IPR004360">
    <property type="entry name" value="Glyas_Fos-R_dOase_dom"/>
</dbReference>
<dbReference type="InterPro" id="IPR037523">
    <property type="entry name" value="VOC_core"/>
</dbReference>
<evidence type="ECO:0000256" key="2">
    <source>
        <dbReference type="ARBA" id="ARBA00022723"/>
    </source>
</evidence>
<gene>
    <name evidence="7" type="ORF">KR51_00024750</name>
</gene>
<keyword evidence="7" id="KW-0560">Oxidoreductase</keyword>
<keyword evidence="7" id="KW-0670">Pyruvate</keyword>
<keyword evidence="8" id="KW-1185">Reference proteome</keyword>
<dbReference type="eggNOG" id="COG3185">
    <property type="taxonomic scope" value="Bacteria"/>
</dbReference>
<dbReference type="InterPro" id="IPR029068">
    <property type="entry name" value="Glyas_Bleomycin-R_OHBP_Dase"/>
</dbReference>
<evidence type="ECO:0000256" key="1">
    <source>
        <dbReference type="ARBA" id="ARBA00005877"/>
    </source>
</evidence>
<proteinExistence type="inferred from homology"/>
<dbReference type="Pfam" id="PF00903">
    <property type="entry name" value="Glyoxalase"/>
    <property type="match status" value="1"/>
</dbReference>
<evidence type="ECO:0000256" key="4">
    <source>
        <dbReference type="ARBA" id="ARBA00023004"/>
    </source>
</evidence>
<evidence type="ECO:0000313" key="7">
    <source>
        <dbReference type="EMBL" id="ERN40970.1"/>
    </source>
</evidence>
<comment type="similarity">
    <text evidence="1">Belongs to the 4HPPD family.</text>
</comment>
<dbReference type="PATRIC" id="fig|582515.4.peg.2791"/>
<dbReference type="GO" id="GO:0003868">
    <property type="term" value="F:4-hydroxyphenylpyruvate dioxygenase activity"/>
    <property type="evidence" value="ECO:0007669"/>
    <property type="project" value="UniProtKB-EC"/>
</dbReference>
<evidence type="ECO:0000256" key="3">
    <source>
        <dbReference type="ARBA" id="ARBA00022737"/>
    </source>
</evidence>
<dbReference type="CDD" id="cd08342">
    <property type="entry name" value="HPPD_N_like"/>
    <property type="match status" value="1"/>
</dbReference>
<feature type="domain" description="VOC" evidence="6">
    <location>
        <begin position="2"/>
        <end position="129"/>
    </location>
</feature>
<dbReference type="AlphaFoldDB" id="U5DMN9"/>
<dbReference type="CDD" id="cd07250">
    <property type="entry name" value="HPPD_C_like"/>
    <property type="match status" value="1"/>
</dbReference>